<dbReference type="EMBL" id="VOFY01000016">
    <property type="protein sequence ID" value="KAA8584661.1"/>
    <property type="molecule type" value="Genomic_DNA"/>
</dbReference>
<accession>A0A5J5CZA9</accession>
<feature type="non-terminal residue" evidence="1">
    <location>
        <position position="1"/>
    </location>
</feature>
<protein>
    <submittedName>
        <fullName evidence="1">Uncharacterized protein</fullName>
    </submittedName>
</protein>
<evidence type="ECO:0000313" key="1">
    <source>
        <dbReference type="EMBL" id="KAA8584661.1"/>
    </source>
</evidence>
<sequence length="82" mass="9003">PEKKLGGLRTQSPRLTTARQPVGIQAQRLERDMRHAGAIPSLPLLLHLASRTGGTEHPRNVNDGPLSCRGALMKRRVQESAF</sequence>
<organism evidence="1 2">
    <name type="scientific">Etheostoma spectabile</name>
    <name type="common">orangethroat darter</name>
    <dbReference type="NCBI Taxonomy" id="54343"/>
    <lineage>
        <taxon>Eukaryota</taxon>
        <taxon>Metazoa</taxon>
        <taxon>Chordata</taxon>
        <taxon>Craniata</taxon>
        <taxon>Vertebrata</taxon>
        <taxon>Euteleostomi</taxon>
        <taxon>Actinopterygii</taxon>
        <taxon>Neopterygii</taxon>
        <taxon>Teleostei</taxon>
        <taxon>Neoteleostei</taxon>
        <taxon>Acanthomorphata</taxon>
        <taxon>Eupercaria</taxon>
        <taxon>Perciformes</taxon>
        <taxon>Percoidei</taxon>
        <taxon>Percidae</taxon>
        <taxon>Etheostomatinae</taxon>
        <taxon>Etheostoma</taxon>
    </lineage>
</organism>
<gene>
    <name evidence="1" type="ORF">FQN60_008446</name>
</gene>
<evidence type="ECO:0000313" key="2">
    <source>
        <dbReference type="Proteomes" id="UP000327493"/>
    </source>
</evidence>
<dbReference type="Proteomes" id="UP000327493">
    <property type="component" value="Chromosome 16"/>
</dbReference>
<reference evidence="1 2" key="1">
    <citation type="submission" date="2019-08" db="EMBL/GenBank/DDBJ databases">
        <title>A chromosome-level genome assembly, high-density linkage maps, and genome scans reveal the genomic architecture of hybrid incompatibilities underlying speciation via character displacement in darters (Percidae: Etheostominae).</title>
        <authorList>
            <person name="Moran R.L."/>
            <person name="Catchen J.M."/>
            <person name="Fuller R.C."/>
        </authorList>
    </citation>
    <scope>NUCLEOTIDE SEQUENCE [LARGE SCALE GENOMIC DNA]</scope>
    <source>
        <strain evidence="1">EspeVRDwgs_2016</strain>
        <tissue evidence="1">Muscle</tissue>
    </source>
</reference>
<comment type="caution">
    <text evidence="1">The sequence shown here is derived from an EMBL/GenBank/DDBJ whole genome shotgun (WGS) entry which is preliminary data.</text>
</comment>
<name>A0A5J5CZA9_9PERO</name>
<proteinExistence type="predicted"/>
<keyword evidence="2" id="KW-1185">Reference proteome</keyword>
<dbReference type="AlphaFoldDB" id="A0A5J5CZA9"/>